<dbReference type="AlphaFoldDB" id="A0A445M4N9"/>
<dbReference type="EMBL" id="QZWG01000001">
    <property type="protein sequence ID" value="RZC30572.1"/>
    <property type="molecule type" value="Genomic_DNA"/>
</dbReference>
<dbReference type="GO" id="GO:0009694">
    <property type="term" value="P:jasmonic acid metabolic process"/>
    <property type="evidence" value="ECO:0007669"/>
    <property type="project" value="TreeGrafter"/>
</dbReference>
<reference evidence="1 2" key="1">
    <citation type="submission" date="2018-09" db="EMBL/GenBank/DDBJ databases">
        <title>A high-quality reference genome of wild soybean provides a powerful tool to mine soybean genomes.</title>
        <authorList>
            <person name="Xie M."/>
            <person name="Chung C.Y.L."/>
            <person name="Li M.-W."/>
            <person name="Wong F.-L."/>
            <person name="Chan T.-F."/>
            <person name="Lam H.-M."/>
        </authorList>
    </citation>
    <scope>NUCLEOTIDE SEQUENCE [LARGE SCALE GENOMIC DNA]</scope>
    <source>
        <strain evidence="2">cv. W05</strain>
        <tissue evidence="1">Hypocotyl of etiolated seedlings</tissue>
    </source>
</reference>
<dbReference type="PANTHER" id="PTHR10992">
    <property type="entry name" value="METHYLESTERASE FAMILY MEMBER"/>
    <property type="match status" value="1"/>
</dbReference>
<dbReference type="InterPro" id="IPR029058">
    <property type="entry name" value="AB_hydrolase_fold"/>
</dbReference>
<dbReference type="GO" id="GO:0009696">
    <property type="term" value="P:salicylic acid metabolic process"/>
    <property type="evidence" value="ECO:0007669"/>
    <property type="project" value="TreeGrafter"/>
</dbReference>
<proteinExistence type="predicted"/>
<name>A0A445M4N9_GLYSO</name>
<evidence type="ECO:0000313" key="1">
    <source>
        <dbReference type="EMBL" id="RZC30572.1"/>
    </source>
</evidence>
<dbReference type="SUPFAM" id="SSF53474">
    <property type="entry name" value="alpha/beta-Hydrolases"/>
    <property type="match status" value="1"/>
</dbReference>
<dbReference type="GO" id="GO:0080032">
    <property type="term" value="F:methyl jasmonate esterase activity"/>
    <property type="evidence" value="ECO:0007669"/>
    <property type="project" value="TreeGrafter"/>
</dbReference>
<organism evidence="1 2">
    <name type="scientific">Glycine soja</name>
    <name type="common">Wild soybean</name>
    <dbReference type="NCBI Taxonomy" id="3848"/>
    <lineage>
        <taxon>Eukaryota</taxon>
        <taxon>Viridiplantae</taxon>
        <taxon>Streptophyta</taxon>
        <taxon>Embryophyta</taxon>
        <taxon>Tracheophyta</taxon>
        <taxon>Spermatophyta</taxon>
        <taxon>Magnoliopsida</taxon>
        <taxon>eudicotyledons</taxon>
        <taxon>Gunneridae</taxon>
        <taxon>Pentapetalae</taxon>
        <taxon>rosids</taxon>
        <taxon>fabids</taxon>
        <taxon>Fabales</taxon>
        <taxon>Fabaceae</taxon>
        <taxon>Papilionoideae</taxon>
        <taxon>50 kb inversion clade</taxon>
        <taxon>NPAAA clade</taxon>
        <taxon>indigoferoid/millettioid clade</taxon>
        <taxon>Phaseoleae</taxon>
        <taxon>Glycine</taxon>
        <taxon>Glycine subgen. Soja</taxon>
    </lineage>
</organism>
<dbReference type="GO" id="GO:0080031">
    <property type="term" value="F:methyl salicylate esterase activity"/>
    <property type="evidence" value="ECO:0007669"/>
    <property type="project" value="TreeGrafter"/>
</dbReference>
<dbReference type="Proteomes" id="UP000289340">
    <property type="component" value="Chromosome 1"/>
</dbReference>
<comment type="caution">
    <text evidence="1">The sequence shown here is derived from an EMBL/GenBank/DDBJ whole genome shotgun (WGS) entry which is preliminary data.</text>
</comment>
<gene>
    <name evidence="1" type="ORF">D0Y65_001908</name>
</gene>
<protein>
    <submittedName>
        <fullName evidence="1">Methylesterase 7</fullName>
    </submittedName>
</protein>
<evidence type="ECO:0000313" key="2">
    <source>
        <dbReference type="Proteomes" id="UP000289340"/>
    </source>
</evidence>
<dbReference type="Gene3D" id="3.40.50.1820">
    <property type="entry name" value="alpha/beta hydrolase"/>
    <property type="match status" value="1"/>
</dbReference>
<dbReference type="InterPro" id="IPR045889">
    <property type="entry name" value="MES/HNL"/>
</dbReference>
<sequence>MMEREKKRRLVLVHGAYHKAWCWYKIVDLLKSSGHEVTALNMDTSSINLKQMDKHNSITKYFEPLMKFLRSLAAK</sequence>
<accession>A0A445M4N9</accession>
<dbReference type="GO" id="GO:0080030">
    <property type="term" value="F:methyl indole-3-acetate esterase activity"/>
    <property type="evidence" value="ECO:0007669"/>
    <property type="project" value="TreeGrafter"/>
</dbReference>
<keyword evidence="2" id="KW-1185">Reference proteome</keyword>
<dbReference type="PANTHER" id="PTHR10992:SF1066">
    <property type="entry name" value="METHYL JASMONATE ESTERASE 1"/>
    <property type="match status" value="1"/>
</dbReference>